<dbReference type="GO" id="GO:0005524">
    <property type="term" value="F:ATP binding"/>
    <property type="evidence" value="ECO:0007669"/>
    <property type="project" value="UniProtKB-UniRule"/>
</dbReference>
<dbReference type="PANTHER" id="PTHR43472:SF1">
    <property type="entry name" value="PHOSPHORIBOSYLAMINE--GLYCINE LIGASE, CHLOROPLASTIC"/>
    <property type="match status" value="1"/>
</dbReference>
<evidence type="ECO:0000256" key="3">
    <source>
        <dbReference type="ARBA" id="ARBA00022598"/>
    </source>
</evidence>
<comment type="pathway">
    <text evidence="1">Purine metabolism; IMP biosynthesis via de novo pathway; N(1)-(5-phospho-D-ribosyl)glycinamide from 5-phospho-alpha-D-ribose 1-diphosphate: step 2/2.</text>
</comment>
<evidence type="ECO:0000313" key="13">
    <source>
        <dbReference type="Proteomes" id="UP000477311"/>
    </source>
</evidence>
<dbReference type="Proteomes" id="UP000477311">
    <property type="component" value="Unassembled WGS sequence"/>
</dbReference>
<dbReference type="InterPro" id="IPR020561">
    <property type="entry name" value="PRibGlycinamid_synth_ATP-grasp"/>
</dbReference>
<feature type="domain" description="ATP-grasp" evidence="11">
    <location>
        <begin position="119"/>
        <end position="318"/>
    </location>
</feature>
<dbReference type="GO" id="GO:0046872">
    <property type="term" value="F:metal ion binding"/>
    <property type="evidence" value="ECO:0007669"/>
    <property type="project" value="InterPro"/>
</dbReference>
<dbReference type="InterPro" id="IPR011054">
    <property type="entry name" value="Rudment_hybrid_motif"/>
</dbReference>
<evidence type="ECO:0000256" key="6">
    <source>
        <dbReference type="ARBA" id="ARBA00022840"/>
    </source>
</evidence>
<protein>
    <recommendedName>
        <fullName evidence="2">phosphoribosylamine--glycine ligase</fullName>
        <ecNumber evidence="2">6.3.4.13</ecNumber>
    </recommendedName>
    <alternativeName>
        <fullName evidence="8">Glycinamide ribonucleotide synthetase</fullName>
    </alternativeName>
    <alternativeName>
        <fullName evidence="9">Phosphoribosylglycinamide synthetase</fullName>
    </alternativeName>
</protein>
<dbReference type="AlphaFoldDB" id="A0A6M1RHY1"/>
<keyword evidence="13" id="KW-1185">Reference proteome</keyword>
<reference evidence="12 13" key="1">
    <citation type="submission" date="2020-02" db="EMBL/GenBank/DDBJ databases">
        <title>Draft genome sequence of Limisphaera ngatamarikiensis NGM72.4T, a thermophilic Verrucomicrobia grouped in subdivision 3.</title>
        <authorList>
            <person name="Carere C.R."/>
            <person name="Steen J."/>
            <person name="Hugenholtz P."/>
            <person name="Stott M.B."/>
        </authorList>
    </citation>
    <scope>NUCLEOTIDE SEQUENCE [LARGE SCALE GENOMIC DNA]</scope>
    <source>
        <strain evidence="12 13">NGM72.4</strain>
    </source>
</reference>
<evidence type="ECO:0000256" key="2">
    <source>
        <dbReference type="ARBA" id="ARBA00013255"/>
    </source>
</evidence>
<dbReference type="SUPFAM" id="SSF56059">
    <property type="entry name" value="Glutathione synthetase ATP-binding domain-like"/>
    <property type="match status" value="1"/>
</dbReference>
<keyword evidence="5" id="KW-0658">Purine biosynthesis</keyword>
<comment type="caution">
    <text evidence="12">The sequence shown here is derived from an EMBL/GenBank/DDBJ whole genome shotgun (WGS) entry which is preliminary data.</text>
</comment>
<keyword evidence="3 12" id="KW-0436">Ligase</keyword>
<evidence type="ECO:0000256" key="8">
    <source>
        <dbReference type="ARBA" id="ARBA00042242"/>
    </source>
</evidence>
<dbReference type="InterPro" id="IPR000115">
    <property type="entry name" value="PRibGlycinamide_synth"/>
</dbReference>
<dbReference type="Pfam" id="PF02843">
    <property type="entry name" value="GARS_C"/>
    <property type="match status" value="1"/>
</dbReference>
<dbReference type="Pfam" id="PF01071">
    <property type="entry name" value="GARS_A"/>
    <property type="match status" value="1"/>
</dbReference>
<dbReference type="InterPro" id="IPR020560">
    <property type="entry name" value="PRibGlycinamide_synth_C-dom"/>
</dbReference>
<keyword evidence="4 10" id="KW-0547">Nucleotide-binding</keyword>
<dbReference type="GO" id="GO:0004637">
    <property type="term" value="F:phosphoribosylamine-glycine ligase activity"/>
    <property type="evidence" value="ECO:0007669"/>
    <property type="project" value="UniProtKB-EC"/>
</dbReference>
<organism evidence="12 13">
    <name type="scientific">Limisphaera ngatamarikiensis</name>
    <dbReference type="NCBI Taxonomy" id="1324935"/>
    <lineage>
        <taxon>Bacteria</taxon>
        <taxon>Pseudomonadati</taxon>
        <taxon>Verrucomicrobiota</taxon>
        <taxon>Verrucomicrobiia</taxon>
        <taxon>Limisphaerales</taxon>
        <taxon>Limisphaeraceae</taxon>
        <taxon>Limisphaera</taxon>
    </lineage>
</organism>
<dbReference type="UniPathway" id="UPA00074">
    <property type="reaction ID" value="UER00125"/>
</dbReference>
<dbReference type="SMART" id="SM01209">
    <property type="entry name" value="GARS_A"/>
    <property type="match status" value="1"/>
</dbReference>
<dbReference type="EC" id="6.3.4.13" evidence="2"/>
<dbReference type="Gene3D" id="3.90.600.10">
    <property type="entry name" value="Phosphoribosylglycinamide synthetase, C-terminal domain"/>
    <property type="match status" value="1"/>
</dbReference>
<dbReference type="PANTHER" id="PTHR43472">
    <property type="entry name" value="PHOSPHORIBOSYLAMINE--GLYCINE LIGASE"/>
    <property type="match status" value="1"/>
</dbReference>
<dbReference type="GO" id="GO:0009113">
    <property type="term" value="P:purine nucleobase biosynthetic process"/>
    <property type="evidence" value="ECO:0007669"/>
    <property type="project" value="InterPro"/>
</dbReference>
<dbReference type="SMART" id="SM01210">
    <property type="entry name" value="GARS_C"/>
    <property type="match status" value="1"/>
</dbReference>
<evidence type="ECO:0000256" key="1">
    <source>
        <dbReference type="ARBA" id="ARBA00005174"/>
    </source>
</evidence>
<keyword evidence="6 10" id="KW-0067">ATP-binding</keyword>
<dbReference type="Gene3D" id="3.30.470.20">
    <property type="entry name" value="ATP-grasp fold, B domain"/>
    <property type="match status" value="1"/>
</dbReference>
<dbReference type="InterPro" id="IPR037123">
    <property type="entry name" value="PRibGlycinamide_synth_C_sf"/>
</dbReference>
<dbReference type="GO" id="GO:0006189">
    <property type="term" value="P:'de novo' IMP biosynthetic process"/>
    <property type="evidence" value="ECO:0007669"/>
    <property type="project" value="UniProtKB-UniPathway"/>
</dbReference>
<dbReference type="EMBL" id="JAAKYA010000066">
    <property type="protein sequence ID" value="NGO39668.1"/>
    <property type="molecule type" value="Genomic_DNA"/>
</dbReference>
<gene>
    <name evidence="12" type="ORF">G4L39_09715</name>
</gene>
<name>A0A6M1RHY1_9BACT</name>
<evidence type="ECO:0000256" key="9">
    <source>
        <dbReference type="ARBA" id="ARBA00042864"/>
    </source>
</evidence>
<evidence type="ECO:0000256" key="5">
    <source>
        <dbReference type="ARBA" id="ARBA00022755"/>
    </source>
</evidence>
<dbReference type="RefSeq" id="WP_165107823.1">
    <property type="nucleotide sequence ID" value="NZ_JAAKYA010000066.1"/>
</dbReference>
<accession>A0A6M1RHY1</accession>
<proteinExistence type="inferred from homology"/>
<evidence type="ECO:0000256" key="10">
    <source>
        <dbReference type="PROSITE-ProRule" id="PRU00409"/>
    </source>
</evidence>
<comment type="similarity">
    <text evidence="7">Belongs to the GARS family.</text>
</comment>
<evidence type="ECO:0000259" key="11">
    <source>
        <dbReference type="PROSITE" id="PS50975"/>
    </source>
</evidence>
<evidence type="ECO:0000256" key="4">
    <source>
        <dbReference type="ARBA" id="ARBA00022741"/>
    </source>
</evidence>
<dbReference type="InterPro" id="IPR011761">
    <property type="entry name" value="ATP-grasp"/>
</dbReference>
<dbReference type="PROSITE" id="PS50975">
    <property type="entry name" value="ATP_GRASP"/>
    <property type="match status" value="1"/>
</dbReference>
<evidence type="ECO:0000256" key="7">
    <source>
        <dbReference type="ARBA" id="ARBA00038345"/>
    </source>
</evidence>
<dbReference type="SUPFAM" id="SSF51246">
    <property type="entry name" value="Rudiment single hybrid motif"/>
    <property type="match status" value="1"/>
</dbReference>
<evidence type="ECO:0000313" key="12">
    <source>
        <dbReference type="EMBL" id="NGO39668.1"/>
    </source>
</evidence>
<sequence>MAEPLPASPGDDRGALVLGVGSFAHSTASILRDDGVRVATYLTRDYAHWAPSLAGPTYSKDQYPSPMPLLRSGTIHLVIPQSIDWARAPWAEELIRSGVPILCPTGEGLRLERERDFARALCQKVGIPFPTSVAVKNRQEALAWLASHPAPYVIKNPLCGPFSPVHTIVCESPEATRAWLERVDDREGLFLQEYMGRAEIGHIVLVSAGQVWSLVTNQEYKRAFTGNLGIVAGAPLGGVVEADPEDRYGLARTLVHPLLPWLREVGFHGPLQVTAARLRDRWWVLEYNVRIGVTSGAMFLRMLANPWETLHRTARNLKLDPRFVAHRRFGCSITLAGYGYPYVQLTGPEVPVEIAEPLDTEETDLWWNEVRQDNQGRLWATGHRLADVIGFGPTLETAVSRAYNNIRRIRSPGSYYRTDIGRCLWPPGSE</sequence>